<sequence>MEDIDIKADHMELFADEWAERYNLANQLEHIYHMKEIYWKQRSGVTLVLKGDSNSKFFHQAANVRRRRSTIMSLDTDGGTVTSQAEITEHIVAFYK</sequence>
<reference evidence="1" key="2">
    <citation type="journal article" date="2015" name="Data Brief">
        <title>Shoot transcriptome of the giant reed, Arundo donax.</title>
        <authorList>
            <person name="Barrero R.A."/>
            <person name="Guerrero F.D."/>
            <person name="Moolhuijzen P."/>
            <person name="Goolsby J.A."/>
            <person name="Tidwell J."/>
            <person name="Bellgard S.E."/>
            <person name="Bellgard M.I."/>
        </authorList>
    </citation>
    <scope>NUCLEOTIDE SEQUENCE</scope>
    <source>
        <tissue evidence="1">Shoot tissue taken approximately 20 cm above the soil surface</tissue>
    </source>
</reference>
<organism evidence="1">
    <name type="scientific">Arundo donax</name>
    <name type="common">Giant reed</name>
    <name type="synonym">Donax arundinaceus</name>
    <dbReference type="NCBI Taxonomy" id="35708"/>
    <lineage>
        <taxon>Eukaryota</taxon>
        <taxon>Viridiplantae</taxon>
        <taxon>Streptophyta</taxon>
        <taxon>Embryophyta</taxon>
        <taxon>Tracheophyta</taxon>
        <taxon>Spermatophyta</taxon>
        <taxon>Magnoliopsida</taxon>
        <taxon>Liliopsida</taxon>
        <taxon>Poales</taxon>
        <taxon>Poaceae</taxon>
        <taxon>PACMAD clade</taxon>
        <taxon>Arundinoideae</taxon>
        <taxon>Arundineae</taxon>
        <taxon>Arundo</taxon>
    </lineage>
</organism>
<reference evidence="1" key="1">
    <citation type="submission" date="2014-09" db="EMBL/GenBank/DDBJ databases">
        <authorList>
            <person name="Magalhaes I.L.F."/>
            <person name="Oliveira U."/>
            <person name="Santos F.R."/>
            <person name="Vidigal T.H.D.A."/>
            <person name="Brescovit A.D."/>
            <person name="Santos A.J."/>
        </authorList>
    </citation>
    <scope>NUCLEOTIDE SEQUENCE</scope>
    <source>
        <tissue evidence="1">Shoot tissue taken approximately 20 cm above the soil surface</tissue>
    </source>
</reference>
<name>A0A0A8ZNR6_ARUDO</name>
<evidence type="ECO:0000313" key="1">
    <source>
        <dbReference type="EMBL" id="JAD38395.1"/>
    </source>
</evidence>
<protein>
    <submittedName>
        <fullName evidence="1">Uncharacterized protein</fullName>
    </submittedName>
</protein>
<dbReference type="AlphaFoldDB" id="A0A0A8ZNR6"/>
<dbReference type="EMBL" id="GBRH01259500">
    <property type="protein sequence ID" value="JAD38395.1"/>
    <property type="molecule type" value="Transcribed_RNA"/>
</dbReference>
<accession>A0A0A8ZNR6</accession>
<proteinExistence type="predicted"/>